<dbReference type="STRING" id="428993.SAMN06296058_2866"/>
<dbReference type="PRINTS" id="PR00113">
    <property type="entry name" value="ALKPHPHTASE"/>
</dbReference>
<keyword evidence="8" id="KW-1185">Reference proteome</keyword>
<evidence type="ECO:0000256" key="4">
    <source>
        <dbReference type="RuleBase" id="RU003946"/>
    </source>
</evidence>
<dbReference type="InterPro" id="IPR017850">
    <property type="entry name" value="Alkaline_phosphatase_core_sf"/>
</dbReference>
<proteinExistence type="inferred from homology"/>
<keyword evidence="3" id="KW-0479">Metal-binding</keyword>
<dbReference type="RefSeq" id="WP_079725176.1">
    <property type="nucleotide sequence ID" value="NZ_BMCL01000001.1"/>
</dbReference>
<feature type="chain" id="PRO_5012640131" evidence="6">
    <location>
        <begin position="22"/>
        <end position="572"/>
    </location>
</feature>
<dbReference type="OrthoDB" id="9794455at2"/>
<gene>
    <name evidence="7" type="ORF">SAMN06296058_2866</name>
</gene>
<feature type="binding site" evidence="3">
    <location>
        <position position="400"/>
    </location>
    <ligand>
        <name>Zn(2+)</name>
        <dbReference type="ChEBI" id="CHEBI:29105"/>
        <label>2</label>
    </ligand>
</feature>
<keyword evidence="3" id="KW-0862">Zinc</keyword>
<dbReference type="Gene3D" id="3.40.720.10">
    <property type="entry name" value="Alkaline Phosphatase, subunit A"/>
    <property type="match status" value="1"/>
</dbReference>
<dbReference type="Proteomes" id="UP000190341">
    <property type="component" value="Unassembled WGS sequence"/>
</dbReference>
<evidence type="ECO:0000256" key="6">
    <source>
        <dbReference type="SAM" id="SignalP"/>
    </source>
</evidence>
<dbReference type="InterPro" id="IPR001952">
    <property type="entry name" value="Alkaline_phosphatase"/>
</dbReference>
<feature type="binding site" evidence="3">
    <location>
        <position position="85"/>
    </location>
    <ligand>
        <name>Mg(2+)</name>
        <dbReference type="ChEBI" id="CHEBI:18420"/>
    </ligand>
</feature>
<evidence type="ECO:0000313" key="8">
    <source>
        <dbReference type="Proteomes" id="UP000190341"/>
    </source>
</evidence>
<accession>A0A1T5LPJ3</accession>
<dbReference type="EMBL" id="FUZV01000002">
    <property type="protein sequence ID" value="SKC77886.1"/>
    <property type="molecule type" value="Genomic_DNA"/>
</dbReference>
<feature type="region of interest" description="Disordered" evidence="5">
    <location>
        <begin position="244"/>
        <end position="264"/>
    </location>
</feature>
<feature type="binding site" evidence="3">
    <location>
        <position position="362"/>
    </location>
    <ligand>
        <name>Zn(2+)</name>
        <dbReference type="ChEBI" id="CHEBI:29105"/>
        <label>2</label>
    </ligand>
</feature>
<reference evidence="7 8" key="1">
    <citation type="submission" date="2017-02" db="EMBL/GenBank/DDBJ databases">
        <authorList>
            <person name="Peterson S.W."/>
        </authorList>
    </citation>
    <scope>NUCLEOTIDE SEQUENCE [LARGE SCALE GENOMIC DNA]</scope>
    <source>
        <strain evidence="7 8">P15</strain>
    </source>
</reference>
<feature type="compositionally biased region" description="Basic and acidic residues" evidence="5">
    <location>
        <begin position="249"/>
        <end position="264"/>
    </location>
</feature>
<comment type="cofactor">
    <cofactor evidence="3">
        <name>Zn(2+)</name>
        <dbReference type="ChEBI" id="CHEBI:29105"/>
    </cofactor>
    <text evidence="3">Binds 2 Zn(2+) ions.</text>
</comment>
<keyword evidence="1" id="KW-0597">Phosphoprotein</keyword>
<feature type="binding site" evidence="3">
    <location>
        <position position="197"/>
    </location>
    <ligand>
        <name>Mg(2+)</name>
        <dbReference type="ChEBI" id="CHEBI:18420"/>
    </ligand>
</feature>
<evidence type="ECO:0000256" key="1">
    <source>
        <dbReference type="ARBA" id="ARBA00022553"/>
    </source>
</evidence>
<keyword evidence="3" id="KW-0460">Magnesium</keyword>
<sequence length="572" mass="61015">MRPAFVVPALGLSLSLLTACASVPSTSAVASSAAGKARVAAIDVPVVQHPDGESPAWWYRNGAARAAANGAMQGRAKNVILFLGDGMSLTTVAAARILDGQRKGQSGEENQLSWERFPQTALSKTYNTDSQTPDSAGTMTAITTGIKTHMGAIGVTAGQRNDCADSLGKAALTWLELADSAGMATGVVTTARLTHATPAATYAHVPNRDWENNADLPANAVAEGCQDIAAQLLTSSRFGRGPTVALGGGRREFTSAQQRDPEYDDKVGQRLDERDLTAEWRQAHPQGAYVWNRTQLLAAAEAPQVLGLFEPDHMQFEHDRRRDPSGEPSLAEMTRAAIHTLSRKPEGYVLMIEGARIDHANHYGNAFRALDETIALSQAVQAAVDATSREDTLILVTADHSHSLNFVGYPVRGNPILGKVRGQGSEDDMPGDLARDQLGLPFTTLSYANGPGYPGASNRQPAGPKKFLHAPSSVEAHDGRPDLNAVDTEDPDYLQEAMVPLKSESHGGEDVGIWAIGPGSDAVRGTVEQNTIYHFIVQATPRLRERLCAAQTCNADGVPVELPKPADFERAR</sequence>
<dbReference type="PROSITE" id="PS51257">
    <property type="entry name" value="PROKAR_LIPOPROTEIN"/>
    <property type="match status" value="1"/>
</dbReference>
<protein>
    <submittedName>
        <fullName evidence="7">Alkaline phosphatase</fullName>
    </submittedName>
</protein>
<feature type="region of interest" description="Disordered" evidence="5">
    <location>
        <begin position="451"/>
        <end position="485"/>
    </location>
</feature>
<evidence type="ECO:0000256" key="3">
    <source>
        <dbReference type="PIRSR" id="PIRSR601952-2"/>
    </source>
</evidence>
<feature type="binding site" evidence="3">
    <location>
        <position position="353"/>
    </location>
    <ligand>
        <name>Zn(2+)</name>
        <dbReference type="ChEBI" id="CHEBI:29105"/>
        <label>1</label>
    </ligand>
</feature>
<dbReference type="SUPFAM" id="SSF53649">
    <property type="entry name" value="Alkaline phosphatase-like"/>
    <property type="match status" value="1"/>
</dbReference>
<evidence type="ECO:0000256" key="2">
    <source>
        <dbReference type="PIRSR" id="PIRSR601952-1"/>
    </source>
</evidence>
<dbReference type="SMART" id="SM00098">
    <property type="entry name" value="alkPPc"/>
    <property type="match status" value="1"/>
</dbReference>
<name>A0A1T5LPJ3_9GAMM</name>
<dbReference type="GO" id="GO:0004035">
    <property type="term" value="F:alkaline phosphatase activity"/>
    <property type="evidence" value="ECO:0007669"/>
    <property type="project" value="TreeGrafter"/>
</dbReference>
<evidence type="ECO:0000256" key="5">
    <source>
        <dbReference type="SAM" id="MobiDB-lite"/>
    </source>
</evidence>
<organism evidence="7 8">
    <name type="scientific">Pseudoxanthomonas indica</name>
    <dbReference type="NCBI Taxonomy" id="428993"/>
    <lineage>
        <taxon>Bacteria</taxon>
        <taxon>Pseudomonadati</taxon>
        <taxon>Pseudomonadota</taxon>
        <taxon>Gammaproteobacteria</taxon>
        <taxon>Lysobacterales</taxon>
        <taxon>Lysobacteraceae</taxon>
        <taxon>Pseudoxanthomonas</taxon>
    </lineage>
</organism>
<dbReference type="Pfam" id="PF00245">
    <property type="entry name" value="Alk_phosphatase"/>
    <property type="match status" value="1"/>
</dbReference>
<feature type="binding site" evidence="3">
    <location>
        <position position="506"/>
    </location>
    <ligand>
        <name>Zn(2+)</name>
        <dbReference type="ChEBI" id="CHEBI:29105"/>
        <label>2</label>
    </ligand>
</feature>
<feature type="signal peptide" evidence="6">
    <location>
        <begin position="1"/>
        <end position="21"/>
    </location>
</feature>
<dbReference type="AlphaFoldDB" id="A0A1T5LPJ3"/>
<comment type="similarity">
    <text evidence="4">Belongs to the alkaline phosphatase family.</text>
</comment>
<feature type="active site" description="Phosphoserine intermediate" evidence="2">
    <location>
        <position position="135"/>
    </location>
</feature>
<dbReference type="CDD" id="cd16012">
    <property type="entry name" value="ALP"/>
    <property type="match status" value="1"/>
</dbReference>
<keyword evidence="6" id="KW-0732">Signal</keyword>
<evidence type="ECO:0000313" key="7">
    <source>
        <dbReference type="EMBL" id="SKC77886.1"/>
    </source>
</evidence>
<dbReference type="PANTHER" id="PTHR11596:SF5">
    <property type="entry name" value="ALKALINE PHOSPHATASE"/>
    <property type="match status" value="1"/>
</dbReference>
<dbReference type="PANTHER" id="PTHR11596">
    <property type="entry name" value="ALKALINE PHOSPHATASE"/>
    <property type="match status" value="1"/>
</dbReference>
<feature type="binding site" evidence="3">
    <location>
        <position position="358"/>
    </location>
    <ligand>
        <name>Zn(2+)</name>
        <dbReference type="ChEBI" id="CHEBI:29105"/>
        <label>2</label>
    </ligand>
</feature>
<feature type="binding site" evidence="3">
    <location>
        <position position="195"/>
    </location>
    <ligand>
        <name>Mg(2+)</name>
        <dbReference type="ChEBI" id="CHEBI:18420"/>
    </ligand>
</feature>
<comment type="cofactor">
    <cofactor evidence="3">
        <name>Mg(2+)</name>
        <dbReference type="ChEBI" id="CHEBI:18420"/>
    </cofactor>
    <text evidence="3">Binds 1 Mg(2+) ion.</text>
</comment>
<dbReference type="GO" id="GO:0046872">
    <property type="term" value="F:metal ion binding"/>
    <property type="evidence" value="ECO:0007669"/>
    <property type="project" value="UniProtKB-KW"/>
</dbReference>
<feature type="binding site" evidence="3">
    <location>
        <position position="85"/>
    </location>
    <ligand>
        <name>Zn(2+)</name>
        <dbReference type="ChEBI" id="CHEBI:29105"/>
        <label>2</label>
    </ligand>
</feature>
<feature type="binding site" evidence="3">
    <location>
        <position position="399"/>
    </location>
    <ligand>
        <name>Zn(2+)</name>
        <dbReference type="ChEBI" id="CHEBI:29105"/>
        <label>2</label>
    </ligand>
</feature>